<proteinExistence type="predicted"/>
<dbReference type="OrthoDB" id="10043757at2759"/>
<name>A0A4C1WWV6_EUMVA</name>
<dbReference type="EMBL" id="BGZK01000679">
    <property type="protein sequence ID" value="GBP55831.1"/>
    <property type="molecule type" value="Genomic_DNA"/>
</dbReference>
<feature type="transmembrane region" description="Helical" evidence="2">
    <location>
        <begin position="7"/>
        <end position="24"/>
    </location>
</feature>
<evidence type="ECO:0000256" key="2">
    <source>
        <dbReference type="SAM" id="Phobius"/>
    </source>
</evidence>
<reference evidence="4 5" key="1">
    <citation type="journal article" date="2019" name="Commun. Biol.">
        <title>The bagworm genome reveals a unique fibroin gene that provides high tensile strength.</title>
        <authorList>
            <person name="Kono N."/>
            <person name="Nakamura H."/>
            <person name="Ohtoshi R."/>
            <person name="Tomita M."/>
            <person name="Numata K."/>
            <person name="Arakawa K."/>
        </authorList>
    </citation>
    <scope>NUCLEOTIDE SEQUENCE [LARGE SCALE GENOMIC DNA]</scope>
</reference>
<dbReference type="AlphaFoldDB" id="A0A4C1WWV6"/>
<evidence type="ECO:0000259" key="3">
    <source>
        <dbReference type="Pfam" id="PF16474"/>
    </source>
</evidence>
<keyword evidence="2" id="KW-1133">Transmembrane helix</keyword>
<comment type="caution">
    <text evidence="4">The sequence shown here is derived from an EMBL/GenBank/DDBJ whole genome shotgun (WGS) entry which is preliminary data.</text>
</comment>
<feature type="domain" description="KIND" evidence="3">
    <location>
        <begin position="7"/>
        <end position="53"/>
    </location>
</feature>
<sequence>MFVLNTVLLSQLVVNLALVIYHALDYTHAEDEERLISPDLERLITEMTASEVGDAKTISMILFSNIIEYVLLGVLLVCSNSRDANRRVIYKHEVASKAYRTVKLADGTKAAGAAAAVTARPGNHSDAKRGLRNDTGFLLCSRFLRRIKTDARCWCDMPTLVPVTAVWPSSLAHRRYGARS</sequence>
<keyword evidence="5" id="KW-1185">Reference proteome</keyword>
<protein>
    <recommendedName>
        <fullName evidence="3">KIND domain-containing protein</fullName>
    </recommendedName>
</protein>
<dbReference type="Gene3D" id="1.10.510.10">
    <property type="entry name" value="Transferase(Phosphotransferase) domain 1"/>
    <property type="match status" value="1"/>
</dbReference>
<keyword evidence="1" id="KW-0677">Repeat</keyword>
<organism evidence="4 5">
    <name type="scientific">Eumeta variegata</name>
    <name type="common">Bagworm moth</name>
    <name type="synonym">Eumeta japonica</name>
    <dbReference type="NCBI Taxonomy" id="151549"/>
    <lineage>
        <taxon>Eukaryota</taxon>
        <taxon>Metazoa</taxon>
        <taxon>Ecdysozoa</taxon>
        <taxon>Arthropoda</taxon>
        <taxon>Hexapoda</taxon>
        <taxon>Insecta</taxon>
        <taxon>Pterygota</taxon>
        <taxon>Neoptera</taxon>
        <taxon>Endopterygota</taxon>
        <taxon>Lepidoptera</taxon>
        <taxon>Glossata</taxon>
        <taxon>Ditrysia</taxon>
        <taxon>Tineoidea</taxon>
        <taxon>Psychidae</taxon>
        <taxon>Oiketicinae</taxon>
        <taxon>Eumeta</taxon>
    </lineage>
</organism>
<evidence type="ECO:0000313" key="4">
    <source>
        <dbReference type="EMBL" id="GBP55831.1"/>
    </source>
</evidence>
<evidence type="ECO:0000313" key="5">
    <source>
        <dbReference type="Proteomes" id="UP000299102"/>
    </source>
</evidence>
<keyword evidence="2" id="KW-0472">Membrane</keyword>
<gene>
    <name evidence="4" type="ORF">EVAR_38428_1</name>
</gene>
<accession>A0A4C1WWV6</accession>
<dbReference type="Pfam" id="PF16474">
    <property type="entry name" value="KIND"/>
    <property type="match status" value="1"/>
</dbReference>
<dbReference type="InterPro" id="IPR011019">
    <property type="entry name" value="KIND_dom"/>
</dbReference>
<feature type="transmembrane region" description="Helical" evidence="2">
    <location>
        <begin position="57"/>
        <end position="78"/>
    </location>
</feature>
<evidence type="ECO:0000256" key="1">
    <source>
        <dbReference type="ARBA" id="ARBA00022737"/>
    </source>
</evidence>
<dbReference type="Proteomes" id="UP000299102">
    <property type="component" value="Unassembled WGS sequence"/>
</dbReference>
<keyword evidence="2" id="KW-0812">Transmembrane</keyword>